<dbReference type="InterPro" id="IPR052755">
    <property type="entry name" value="Lysozyme_Inhibitor_LprI"/>
</dbReference>
<keyword evidence="1" id="KW-0732">Signal</keyword>
<name>H8YYM5_9GAMM</name>
<dbReference type="PANTHER" id="PTHR37549:SF1">
    <property type="entry name" value="LIPOPROTEIN LPRI"/>
    <property type="match status" value="1"/>
</dbReference>
<keyword evidence="4" id="KW-1185">Reference proteome</keyword>
<dbReference type="InterPro" id="IPR009739">
    <property type="entry name" value="LprI-like_N"/>
</dbReference>
<accession>H8YYM5</accession>
<protein>
    <submittedName>
        <fullName evidence="3">Uncharacterized protein conserved in bacteria, putative lipoprotein</fullName>
    </submittedName>
</protein>
<keyword evidence="3" id="KW-0449">Lipoprotein</keyword>
<dbReference type="Gene3D" id="1.20.1270.180">
    <property type="match status" value="1"/>
</dbReference>
<reference evidence="3 4" key="2">
    <citation type="submission" date="2011-11" db="EMBL/GenBank/DDBJ databases">
        <authorList>
            <consortium name="US DOE Joint Genome Institute"/>
            <person name="Lucas S."/>
            <person name="Han J."/>
            <person name="Lapidus A."/>
            <person name="Cheng J.-F."/>
            <person name="Goodwin L."/>
            <person name="Pitluck S."/>
            <person name="Peters L."/>
            <person name="Ovchinnikova G."/>
            <person name="Zhang X."/>
            <person name="Detter J.C."/>
            <person name="Han C."/>
            <person name="Tapia R."/>
            <person name="Land M."/>
            <person name="Hauser L."/>
            <person name="Kyrpides N."/>
            <person name="Ivanova N."/>
            <person name="Pagani I."/>
            <person name="Vogl K."/>
            <person name="Liu Z."/>
            <person name="Overmann J."/>
            <person name="Frigaard N.-U."/>
            <person name="Bryant D."/>
            <person name="Woyke T."/>
        </authorList>
    </citation>
    <scope>NUCLEOTIDE SEQUENCE [LARGE SCALE GENOMIC DNA]</scope>
    <source>
        <strain evidence="3 4">970</strain>
    </source>
</reference>
<dbReference type="Pfam" id="PF07007">
    <property type="entry name" value="LprI"/>
    <property type="match status" value="1"/>
</dbReference>
<dbReference type="RefSeq" id="WP_009147634.1">
    <property type="nucleotide sequence ID" value="NZ_CP121471.1"/>
</dbReference>
<dbReference type="AlphaFoldDB" id="H8YYM5"/>
<dbReference type="OrthoDB" id="5763676at2"/>
<dbReference type="HOGENOM" id="CLU_105485_0_0_6"/>
<evidence type="ECO:0000256" key="1">
    <source>
        <dbReference type="SAM" id="SignalP"/>
    </source>
</evidence>
<dbReference type="Proteomes" id="UP000002964">
    <property type="component" value="Unassembled WGS sequence"/>
</dbReference>
<feature type="chain" id="PRO_5003618334" evidence="1">
    <location>
        <begin position="23"/>
        <end position="222"/>
    </location>
</feature>
<evidence type="ECO:0000313" key="3">
    <source>
        <dbReference type="EMBL" id="EIC23551.1"/>
    </source>
</evidence>
<gene>
    <name evidence="3" type="ORF">Thi970DRAFT_01222</name>
</gene>
<dbReference type="PANTHER" id="PTHR37549">
    <property type="entry name" value="LIPOPROTEIN LPRI"/>
    <property type="match status" value="1"/>
</dbReference>
<organism evidence="3 4">
    <name type="scientific">Thiorhodovibrio frisius</name>
    <dbReference type="NCBI Taxonomy" id="631362"/>
    <lineage>
        <taxon>Bacteria</taxon>
        <taxon>Pseudomonadati</taxon>
        <taxon>Pseudomonadota</taxon>
        <taxon>Gammaproteobacteria</taxon>
        <taxon>Chromatiales</taxon>
        <taxon>Chromatiaceae</taxon>
        <taxon>Thiorhodovibrio</taxon>
    </lineage>
</organism>
<evidence type="ECO:0000259" key="2">
    <source>
        <dbReference type="Pfam" id="PF07007"/>
    </source>
</evidence>
<proteinExistence type="predicted"/>
<dbReference type="GO" id="GO:0005576">
    <property type="term" value="C:extracellular region"/>
    <property type="evidence" value="ECO:0007669"/>
    <property type="project" value="TreeGrafter"/>
</dbReference>
<feature type="domain" description="Lysozyme inhibitor LprI-like N-terminal" evidence="2">
    <location>
        <begin position="27"/>
        <end position="100"/>
    </location>
</feature>
<feature type="signal peptide" evidence="1">
    <location>
        <begin position="1"/>
        <end position="22"/>
    </location>
</feature>
<dbReference type="EMBL" id="JH603168">
    <property type="protein sequence ID" value="EIC23551.1"/>
    <property type="molecule type" value="Genomic_DNA"/>
</dbReference>
<evidence type="ECO:0000313" key="4">
    <source>
        <dbReference type="Proteomes" id="UP000002964"/>
    </source>
</evidence>
<reference evidence="4" key="1">
    <citation type="submission" date="2011-06" db="EMBL/GenBank/DDBJ databases">
        <authorList>
            <consortium name="US DOE Joint Genome Institute (JGI-PGF)"/>
            <person name="Lucas S."/>
            <person name="Han J."/>
            <person name="Lapidus A."/>
            <person name="Cheng J.-F."/>
            <person name="Goodwin L."/>
            <person name="Pitluck S."/>
            <person name="Peters L."/>
            <person name="Land M.L."/>
            <person name="Hauser L."/>
            <person name="Vogl K."/>
            <person name="Liu Z."/>
            <person name="Overmann J."/>
            <person name="Frigaard N.-U."/>
            <person name="Bryant D.A."/>
            <person name="Woyke T.J."/>
        </authorList>
    </citation>
    <scope>NUCLEOTIDE SEQUENCE [LARGE SCALE GENOMIC DNA]</scope>
    <source>
        <strain evidence="4">970</strain>
    </source>
</reference>
<dbReference type="eggNOG" id="COG4461">
    <property type="taxonomic scope" value="Bacteria"/>
</dbReference>
<sequence length="222" mass="23754">MKIFSLQTLVLGLVIAAAQVSAAGFDCAKAQSWVEKTICADPALSRLDDALTRSYRAALRKTSKAAALRASQRDWLSNQRDTCSTSDCLISLYRTRLEQLEQVTTDDQVDAGISGQYSRRVDGQPDQNSADIRIRSLGDGTVQVDGNAVLALQTGAGLNARTGSFEGTATLDGKLIDFAEGGAYGCRLMIRLAQNAISVSDDNGQCGGLNVTFNGHYRKVPD</sequence>